<dbReference type="InterPro" id="IPR001525">
    <property type="entry name" value="C5_MeTfrase"/>
</dbReference>
<gene>
    <name evidence="9" type="ORF">NA56DRAFT_657589</name>
</gene>
<feature type="region of interest" description="Disordered" evidence="7">
    <location>
        <begin position="214"/>
        <end position="235"/>
    </location>
</feature>
<evidence type="ECO:0000256" key="4">
    <source>
        <dbReference type="ARBA" id="ARBA00022801"/>
    </source>
</evidence>
<name>A0A2J6Q976_9HELO</name>
<keyword evidence="4" id="KW-0378">Hydrolase</keyword>
<dbReference type="Pfam" id="PF00271">
    <property type="entry name" value="Helicase_C"/>
    <property type="match status" value="1"/>
</dbReference>
<feature type="compositionally biased region" description="Basic residues" evidence="7">
    <location>
        <begin position="1190"/>
        <end position="1199"/>
    </location>
</feature>
<feature type="region of interest" description="Disordered" evidence="7">
    <location>
        <begin position="1"/>
        <end position="100"/>
    </location>
</feature>
<evidence type="ECO:0000256" key="5">
    <source>
        <dbReference type="ARBA" id="ARBA00022840"/>
    </source>
</evidence>
<dbReference type="InterPro" id="IPR038718">
    <property type="entry name" value="SNF2-like_sf"/>
</dbReference>
<dbReference type="InterPro" id="IPR027417">
    <property type="entry name" value="P-loop_NTPase"/>
</dbReference>
<dbReference type="GO" id="GO:0032259">
    <property type="term" value="P:methylation"/>
    <property type="evidence" value="ECO:0007669"/>
    <property type="project" value="UniProtKB-KW"/>
</dbReference>
<feature type="region of interest" description="Disordered" evidence="7">
    <location>
        <begin position="1529"/>
        <end position="1574"/>
    </location>
</feature>
<evidence type="ECO:0000313" key="10">
    <source>
        <dbReference type="Proteomes" id="UP000235672"/>
    </source>
</evidence>
<sequence>MAGRKDRKKKAATQKPGTNSKETPVPEGNSGEEVSSAQGGQSTQAEQSAQAEQSTQASKGKQVQRTGGDTDTNDEDDFQADDDDENDESEDEKKEPKVAADNFRWRTGIADLEPLDTIEKMFEHMLKTISNDEGFKQLLDYGKRIRFGTMCSGTECPIIAMELFEELLAKKDKSLAHEHCFSAEIVPFKQAYIQRNWPNLTVFRDVIQLARAVNPDQQEQRSTRRQTKARKNSLPKAATAYGGKASIPDQLDILVAGFCCVDFSQLNSWKRTLEERGESGDTLYAIIDFIKTQRPKLVLLENVKNAPWKNEELQKQHIKKLEKEYKKENNETPSPEELEEMNQSGVDRQVLNRGIDLLMTEVGYISKHVSLDAKKYYIPQTRQRGYMLCVDSEILKNDTEEAKRLLEEWERKVKMLAHNASVPAEQIVLAATDEMASSVARFEDFATKKKINSWVSCKAGNDKYRDCLGLGDGRKLTSWNEADYKLLPDFWTPMPGMTQRVLDVLEIAHLRSIARGMDDRYYSRLLNLSQNVYRNVDTTPSGIISCLTPSGMPWWTSAGRRIQGREALLLQGLPVNRIDLSYLTEANLQDLTGNAMTATVVGAATIAALATFSAYLLDKDRQSSVEGHKELNIPLDCEELIEMKGDLAAPAAGNRVLSVKDAISWAEMTSALCSCEGDVDKMDKIFRRCQTCQHTVCLEHGGNCQHRYGEPIDTTERKFLAGFVEVIKESIPRLIRFHSTSPMKLAVEKLYPTVQGKPKQEIQESAIGDIESALNSILLLRSIRRSRVWEVTYESSKAKLVLTISKDQVEWLLFAKCPPQLPLSAPRRINLEKFPVARLRPVPEDITKGLWELWSPKPIEHQANLKFQGSLVPSFELSRGLAFFTDTYVFPSFRLDAKALGKLQADIAGDYELSQVCGQAFDSLHVRNPRKGVATTPPLYFFNHQPQTGDPKSHHFVFTKEQKKLEFGAYRQNLASLSSDFQYPMVKKVSQEGFVGYKNTNGEEILTGVFEANETVDGILSEEPVDFLCQATVKVEGSWIPFKGLSFSTTSPWSIDHYQLPKSLASWTNTSCSAHRPVYKCLVDIPNSIDTLYQQDTWTLVSQKNETEFYRNFRFLFDKGLVMEHHAEHDEEWQQSPMPESTCDRCAPKLPKILWSWGYDKKKTEAQTQTSAAESNETLPKGPEEEGKKQVKSRVRKPRQIPFEDPEEASKYELALKGRPTPFEAMFHIEESEKPEILGRMTFMIGIDPETLVHKAVSHLASDGNFKDMTGSWRLTTNASSTTGQRPGTYTTKDTKDIDLTGVPENFVKMKAGIRLYPEQMRSLIWQVGQENNTAPFEEEEIVEARISKLGLRLIGRATRTVTRPGGIIASGVGFGKTAVILGLVKHQKAQDLQRMEAQIDLKGSIASKATLVLVPRHLVKQWVDEASKFLPGKLRIIGIHDYRGLKSKTIQEIQQADIIVMNWNTCESDTYIHHLAQVAGMIDPDEAASAWAKTSWYQEALKNLKDNLKVLLMNKNNPSVFDEHVHQRIEKDAKSSQENDQPVPSKRVTGAELQQKKASQQHETSADIDPRPQDKFDVIQKINHFTETFAKFKKRVYPSAKEPKPKKWELMNNIVLEMFTFSRVVVDEFPYAVPTHAGENVRRFIVGLSAHAKWLLSGTPPLHSFADIKSMAELIGVHLGIDDYSSLPADDYRQVLSNKTETEKFMLYQPPPSPFWIKKRDELAQRFLDQYLRMDDATCDVECSETVKLLHQPAAERAAYIDVEQHLASNSNQIFRKSYTNSDADVQMRNALYGHTSGEEALLWRAAHFQYDLAIKADELQISWETSNSLCDPIIDVRERNYKAYFDELERTLKLAEVLQREKETKDCPHYEDFKKSVENGFFGDQEVMETILNMIRDAKKSSKGSQLSDFYRKKGDESAERQHLEIFRQFSSPGNIRSRGKEMPADVYYLRTAVTNLRTQAAELVRRRRALRIARVVKRCQNQSIEENALSCAGCAAQAIASIFIVWQCGHRICLKCKDLLGDACPVKGCNATSTGFQPISGSEFTIRDPEENGVIQFSDYGQKIEQLLNFITHIKNRKECALVFVQNPKAIEKIGEALKKRKIDYRYLDRTSKSLKALFEFQKEISDAIVLLLNIGDEPAAGMNLTKANHVIFFAPYLTKGSSAKRTYDAAMEQAVGRARRWGQKKHVYVHHFLHANTIDVDIFEERRGEVVEVVTDVAEIKFSSKIRRPDDPIPSPLSSHLSGMVLGRNGY</sequence>
<proteinExistence type="predicted"/>
<protein>
    <recommendedName>
        <fullName evidence="8">Helicase C-terminal domain-containing protein</fullName>
    </recommendedName>
</protein>
<dbReference type="InterPro" id="IPR000330">
    <property type="entry name" value="SNF2_N"/>
</dbReference>
<feature type="compositionally biased region" description="Basic residues" evidence="7">
    <location>
        <begin position="223"/>
        <end position="233"/>
    </location>
</feature>
<reference evidence="9 10" key="1">
    <citation type="submission" date="2016-05" db="EMBL/GenBank/DDBJ databases">
        <title>A degradative enzymes factory behind the ericoid mycorrhizal symbiosis.</title>
        <authorList>
            <consortium name="DOE Joint Genome Institute"/>
            <person name="Martino E."/>
            <person name="Morin E."/>
            <person name="Grelet G."/>
            <person name="Kuo A."/>
            <person name="Kohler A."/>
            <person name="Daghino S."/>
            <person name="Barry K."/>
            <person name="Choi C."/>
            <person name="Cichocki N."/>
            <person name="Clum A."/>
            <person name="Copeland A."/>
            <person name="Hainaut M."/>
            <person name="Haridas S."/>
            <person name="Labutti K."/>
            <person name="Lindquist E."/>
            <person name="Lipzen A."/>
            <person name="Khouja H.-R."/>
            <person name="Murat C."/>
            <person name="Ohm R."/>
            <person name="Olson A."/>
            <person name="Spatafora J."/>
            <person name="Veneault-Fourrey C."/>
            <person name="Henrissat B."/>
            <person name="Grigoriev I."/>
            <person name="Martin F."/>
            <person name="Perotto S."/>
        </authorList>
    </citation>
    <scope>NUCLEOTIDE SEQUENCE [LARGE SCALE GENOMIC DNA]</scope>
    <source>
        <strain evidence="9 10">UAMH 7357</strain>
    </source>
</reference>
<dbReference type="SUPFAM" id="SSF52540">
    <property type="entry name" value="P-loop containing nucleoside triphosphate hydrolases"/>
    <property type="match status" value="2"/>
</dbReference>
<dbReference type="PANTHER" id="PTHR45626:SF26">
    <property type="entry name" value="FAMILY HELICASE, PUTATIVE (AFU_ORTHOLOGUE AFUA_2G09120)-RELATED"/>
    <property type="match status" value="1"/>
</dbReference>
<dbReference type="Gene3D" id="3.40.50.150">
    <property type="entry name" value="Vaccinia Virus protein VP39"/>
    <property type="match status" value="1"/>
</dbReference>
<dbReference type="SUPFAM" id="SSF53335">
    <property type="entry name" value="S-adenosyl-L-methionine-dependent methyltransferases"/>
    <property type="match status" value="1"/>
</dbReference>
<dbReference type="InterPro" id="IPR001650">
    <property type="entry name" value="Helicase_C-like"/>
</dbReference>
<keyword evidence="1" id="KW-0489">Methyltransferase</keyword>
<dbReference type="CDD" id="cd18793">
    <property type="entry name" value="SF2_C_SNF"/>
    <property type="match status" value="1"/>
</dbReference>
<keyword evidence="10" id="KW-1185">Reference proteome</keyword>
<evidence type="ECO:0000259" key="8">
    <source>
        <dbReference type="PROSITE" id="PS51194"/>
    </source>
</evidence>
<dbReference type="Pfam" id="PF00145">
    <property type="entry name" value="DNA_methylase"/>
    <property type="match status" value="2"/>
</dbReference>
<evidence type="ECO:0000256" key="2">
    <source>
        <dbReference type="ARBA" id="ARBA00022679"/>
    </source>
</evidence>
<evidence type="ECO:0000313" key="9">
    <source>
        <dbReference type="EMBL" id="PMD22802.1"/>
    </source>
</evidence>
<dbReference type="Gene3D" id="3.40.50.300">
    <property type="entry name" value="P-loop containing nucleotide triphosphate hydrolases"/>
    <property type="match status" value="1"/>
</dbReference>
<keyword evidence="6" id="KW-0175">Coiled coil</keyword>
<evidence type="ECO:0000256" key="1">
    <source>
        <dbReference type="ARBA" id="ARBA00022603"/>
    </source>
</evidence>
<dbReference type="GO" id="GO:0005634">
    <property type="term" value="C:nucleus"/>
    <property type="evidence" value="ECO:0007669"/>
    <property type="project" value="TreeGrafter"/>
</dbReference>
<organism evidence="9 10">
    <name type="scientific">Hyaloscypha hepaticicola</name>
    <dbReference type="NCBI Taxonomy" id="2082293"/>
    <lineage>
        <taxon>Eukaryota</taxon>
        <taxon>Fungi</taxon>
        <taxon>Dikarya</taxon>
        <taxon>Ascomycota</taxon>
        <taxon>Pezizomycotina</taxon>
        <taxon>Leotiomycetes</taxon>
        <taxon>Helotiales</taxon>
        <taxon>Hyaloscyphaceae</taxon>
        <taxon>Hyaloscypha</taxon>
    </lineage>
</organism>
<dbReference type="PROSITE" id="PS51194">
    <property type="entry name" value="HELICASE_CTER"/>
    <property type="match status" value="1"/>
</dbReference>
<dbReference type="GO" id="GO:0005524">
    <property type="term" value="F:ATP binding"/>
    <property type="evidence" value="ECO:0007669"/>
    <property type="project" value="UniProtKB-KW"/>
</dbReference>
<feature type="region of interest" description="Disordered" evidence="7">
    <location>
        <begin position="1277"/>
        <end position="1296"/>
    </location>
</feature>
<dbReference type="Gene3D" id="3.40.50.10810">
    <property type="entry name" value="Tandem AAA-ATPase domain"/>
    <property type="match status" value="1"/>
</dbReference>
<dbReference type="GO" id="GO:0016787">
    <property type="term" value="F:hydrolase activity"/>
    <property type="evidence" value="ECO:0007669"/>
    <property type="project" value="UniProtKB-KW"/>
</dbReference>
<dbReference type="GO" id="GO:0008168">
    <property type="term" value="F:methyltransferase activity"/>
    <property type="evidence" value="ECO:0007669"/>
    <property type="project" value="UniProtKB-KW"/>
</dbReference>
<dbReference type="InterPro" id="IPR049730">
    <property type="entry name" value="SNF2/RAD54-like_C"/>
</dbReference>
<feature type="compositionally biased region" description="Basic residues" evidence="7">
    <location>
        <begin position="1"/>
        <end position="12"/>
    </location>
</feature>
<dbReference type="GO" id="GO:0008094">
    <property type="term" value="F:ATP-dependent activity, acting on DNA"/>
    <property type="evidence" value="ECO:0007669"/>
    <property type="project" value="TreeGrafter"/>
</dbReference>
<dbReference type="Proteomes" id="UP000235672">
    <property type="component" value="Unassembled WGS sequence"/>
</dbReference>
<dbReference type="Pfam" id="PF00176">
    <property type="entry name" value="SNF2-rel_dom"/>
    <property type="match status" value="1"/>
</dbReference>
<feature type="domain" description="Helicase C-terminal" evidence="8">
    <location>
        <begin position="2069"/>
        <end position="2222"/>
    </location>
</feature>
<feature type="compositionally biased region" description="Polar residues" evidence="7">
    <location>
        <begin position="1166"/>
        <end position="1178"/>
    </location>
</feature>
<feature type="region of interest" description="Disordered" evidence="7">
    <location>
        <begin position="1166"/>
        <end position="1209"/>
    </location>
</feature>
<dbReference type="STRING" id="1745343.A0A2J6Q976"/>
<dbReference type="InterPro" id="IPR029063">
    <property type="entry name" value="SAM-dependent_MTases_sf"/>
</dbReference>
<evidence type="ECO:0000256" key="7">
    <source>
        <dbReference type="SAM" id="MobiDB-lite"/>
    </source>
</evidence>
<dbReference type="EMBL" id="KZ613476">
    <property type="protein sequence ID" value="PMD22802.1"/>
    <property type="molecule type" value="Genomic_DNA"/>
</dbReference>
<feature type="coiled-coil region" evidence="6">
    <location>
        <begin position="392"/>
        <end position="419"/>
    </location>
</feature>
<accession>A0A2J6Q976</accession>
<feature type="compositionally biased region" description="Low complexity" evidence="7">
    <location>
        <begin position="35"/>
        <end position="58"/>
    </location>
</feature>
<dbReference type="GO" id="GO:0006281">
    <property type="term" value="P:DNA repair"/>
    <property type="evidence" value="ECO:0007669"/>
    <property type="project" value="TreeGrafter"/>
</dbReference>
<dbReference type="InterPro" id="IPR050628">
    <property type="entry name" value="SNF2_RAD54_helicase_TF"/>
</dbReference>
<dbReference type="PANTHER" id="PTHR45626">
    <property type="entry name" value="TRANSCRIPTION TERMINATION FACTOR 2-RELATED"/>
    <property type="match status" value="1"/>
</dbReference>
<evidence type="ECO:0000256" key="3">
    <source>
        <dbReference type="ARBA" id="ARBA00022741"/>
    </source>
</evidence>
<keyword evidence="5" id="KW-0067">ATP-binding</keyword>
<feature type="compositionally biased region" description="Acidic residues" evidence="7">
    <location>
        <begin position="71"/>
        <end position="90"/>
    </location>
</feature>
<dbReference type="OrthoDB" id="423221at2759"/>
<feature type="compositionally biased region" description="Polar residues" evidence="7">
    <location>
        <begin position="1277"/>
        <end position="1292"/>
    </location>
</feature>
<keyword evidence="3" id="KW-0547">Nucleotide-binding</keyword>
<feature type="compositionally biased region" description="Basic and acidic residues" evidence="7">
    <location>
        <begin position="1529"/>
        <end position="1538"/>
    </location>
</feature>
<evidence type="ECO:0000256" key="6">
    <source>
        <dbReference type="SAM" id="Coils"/>
    </source>
</evidence>
<feature type="compositionally biased region" description="Basic and acidic residues" evidence="7">
    <location>
        <begin position="1565"/>
        <end position="1574"/>
    </location>
</feature>
<dbReference type="SMART" id="SM00487">
    <property type="entry name" value="DEXDc"/>
    <property type="match status" value="1"/>
</dbReference>
<keyword evidence="2" id="KW-0808">Transferase</keyword>
<dbReference type="InterPro" id="IPR014001">
    <property type="entry name" value="Helicase_ATP-bd"/>
</dbReference>